<feature type="domain" description="WCX" evidence="2">
    <location>
        <begin position="287"/>
        <end position="346"/>
    </location>
</feature>
<evidence type="ECO:0000259" key="1">
    <source>
        <dbReference type="Pfam" id="PF13280"/>
    </source>
</evidence>
<organism evidence="3 4">
    <name type="scientific">Litoribrevibacter euphylliae</name>
    <dbReference type="NCBI Taxonomy" id="1834034"/>
    <lineage>
        <taxon>Bacteria</taxon>
        <taxon>Pseudomonadati</taxon>
        <taxon>Pseudomonadota</taxon>
        <taxon>Gammaproteobacteria</taxon>
        <taxon>Oceanospirillales</taxon>
        <taxon>Oceanospirillaceae</taxon>
        <taxon>Litoribrevibacter</taxon>
    </lineage>
</organism>
<dbReference type="Pfam" id="PF13280">
    <property type="entry name" value="WYL"/>
    <property type="match status" value="1"/>
</dbReference>
<dbReference type="PANTHER" id="PTHR34580:SF1">
    <property type="entry name" value="PROTEIN PAFC"/>
    <property type="match status" value="1"/>
</dbReference>
<gene>
    <name evidence="3" type="ORF">ACFOEK_10980</name>
</gene>
<feature type="domain" description="WYL" evidence="1">
    <location>
        <begin position="174"/>
        <end position="236"/>
    </location>
</feature>
<sequence length="358" mass="41217">MKTFLRRIAILELLRTQRRFLSTEDVLSFLINEGYVDEALPQGTLMRTVQRDLNFLWGEEDDEGIADNEFGLEKVRGDGKSLKWRLDPYNDISYDFEKMPQNMAVAFAMVQKHLSDLLPRNTHQELTRLFSAAETRLNQSNKGLSSKDYYRFKDSIEFYQRGQTLQAAQFDISHLDTIYRAIIQRKQLGFEYRGKIYRVHPLGVAILLPKLYLVAIKQGDVIEVSSCRSFLVHKIDAVWLEQNALEIPDGFSLEAYLKSGGMDVYINQDNQTFVLELLIQTGNERLIEDLQESPISSDQILELSKNGSTKLTATVRRTIQLRNWLLSIASVSEVITPEEIRSDVLNFLKSSLSQYESN</sequence>
<dbReference type="EMBL" id="JBHRSZ010000004">
    <property type="protein sequence ID" value="MFC3151551.1"/>
    <property type="molecule type" value="Genomic_DNA"/>
</dbReference>
<dbReference type="RefSeq" id="WP_386720524.1">
    <property type="nucleotide sequence ID" value="NZ_JBHRSZ010000004.1"/>
</dbReference>
<reference evidence="4" key="1">
    <citation type="journal article" date="2019" name="Int. J. Syst. Evol. Microbiol.">
        <title>The Global Catalogue of Microorganisms (GCM) 10K type strain sequencing project: providing services to taxonomists for standard genome sequencing and annotation.</title>
        <authorList>
            <consortium name="The Broad Institute Genomics Platform"/>
            <consortium name="The Broad Institute Genome Sequencing Center for Infectious Disease"/>
            <person name="Wu L."/>
            <person name="Ma J."/>
        </authorList>
    </citation>
    <scope>NUCLEOTIDE SEQUENCE [LARGE SCALE GENOMIC DNA]</scope>
    <source>
        <strain evidence="4">KCTC 52438</strain>
    </source>
</reference>
<comment type="caution">
    <text evidence="3">The sequence shown here is derived from an EMBL/GenBank/DDBJ whole genome shotgun (WGS) entry which is preliminary data.</text>
</comment>
<dbReference type="Proteomes" id="UP001595476">
    <property type="component" value="Unassembled WGS sequence"/>
</dbReference>
<dbReference type="PANTHER" id="PTHR34580">
    <property type="match status" value="1"/>
</dbReference>
<dbReference type="InterPro" id="IPR051534">
    <property type="entry name" value="CBASS_pafABC_assoc_protein"/>
</dbReference>
<protein>
    <submittedName>
        <fullName evidence="3">Helix-turn-helix transcriptional regulator</fullName>
    </submittedName>
</protein>
<dbReference type="Pfam" id="PF25583">
    <property type="entry name" value="WCX"/>
    <property type="match status" value="1"/>
</dbReference>
<proteinExistence type="predicted"/>
<name>A0ABV7HFX9_9GAMM</name>
<dbReference type="InterPro" id="IPR057727">
    <property type="entry name" value="WCX_dom"/>
</dbReference>
<dbReference type="InterPro" id="IPR026881">
    <property type="entry name" value="WYL_dom"/>
</dbReference>
<accession>A0ABV7HFX9</accession>
<keyword evidence="4" id="KW-1185">Reference proteome</keyword>
<evidence type="ECO:0000313" key="3">
    <source>
        <dbReference type="EMBL" id="MFC3151551.1"/>
    </source>
</evidence>
<evidence type="ECO:0000259" key="2">
    <source>
        <dbReference type="Pfam" id="PF25583"/>
    </source>
</evidence>
<evidence type="ECO:0000313" key="4">
    <source>
        <dbReference type="Proteomes" id="UP001595476"/>
    </source>
</evidence>